<evidence type="ECO:0000256" key="3">
    <source>
        <dbReference type="SAM" id="MobiDB-lite"/>
    </source>
</evidence>
<dbReference type="InterPro" id="IPR045087">
    <property type="entry name" value="Cu-oxidase_fam"/>
</dbReference>
<dbReference type="Pfam" id="PF07731">
    <property type="entry name" value="Cu-oxidase_2"/>
    <property type="match status" value="1"/>
</dbReference>
<feature type="compositionally biased region" description="Polar residues" evidence="3">
    <location>
        <begin position="590"/>
        <end position="605"/>
    </location>
</feature>
<evidence type="ECO:0000259" key="5">
    <source>
        <dbReference type="Pfam" id="PF07731"/>
    </source>
</evidence>
<dbReference type="Gene3D" id="2.60.40.420">
    <property type="entry name" value="Cupredoxins - blue copper proteins"/>
    <property type="match status" value="3"/>
</dbReference>
<keyword evidence="2" id="KW-0186">Copper</keyword>
<dbReference type="AlphaFoldDB" id="A0A9P4TAI4"/>
<evidence type="ECO:0000313" key="8">
    <source>
        <dbReference type="Proteomes" id="UP000801428"/>
    </source>
</evidence>
<dbReference type="EMBL" id="SWKU01000018">
    <property type="protein sequence ID" value="KAF2999037.1"/>
    <property type="molecule type" value="Genomic_DNA"/>
</dbReference>
<keyword evidence="4" id="KW-0732">Signal</keyword>
<reference evidence="7" key="1">
    <citation type="submission" date="2019-04" db="EMBL/GenBank/DDBJ databases">
        <title>Sequencing of skin fungus with MAO and IRED activity.</title>
        <authorList>
            <person name="Marsaioli A.J."/>
            <person name="Bonatto J.M.C."/>
            <person name="Reis Junior O."/>
        </authorList>
    </citation>
    <scope>NUCLEOTIDE SEQUENCE</scope>
    <source>
        <strain evidence="7">30M1</strain>
    </source>
</reference>
<feature type="compositionally biased region" description="Low complexity" evidence="3">
    <location>
        <begin position="577"/>
        <end position="589"/>
    </location>
</feature>
<evidence type="ECO:0000259" key="6">
    <source>
        <dbReference type="Pfam" id="PF07732"/>
    </source>
</evidence>
<feature type="domain" description="Plastocyanin-like" evidence="5">
    <location>
        <begin position="376"/>
        <end position="493"/>
    </location>
</feature>
<keyword evidence="8" id="KW-1185">Reference proteome</keyword>
<feature type="chain" id="PRO_5040294306" description="Bilirubin oxidase" evidence="4">
    <location>
        <begin position="20"/>
        <end position="625"/>
    </location>
</feature>
<organism evidence="7 8">
    <name type="scientific">Curvularia kusanoi</name>
    <name type="common">Cochliobolus kusanoi</name>
    <dbReference type="NCBI Taxonomy" id="90978"/>
    <lineage>
        <taxon>Eukaryota</taxon>
        <taxon>Fungi</taxon>
        <taxon>Dikarya</taxon>
        <taxon>Ascomycota</taxon>
        <taxon>Pezizomycotina</taxon>
        <taxon>Dothideomycetes</taxon>
        <taxon>Pleosporomycetidae</taxon>
        <taxon>Pleosporales</taxon>
        <taxon>Pleosporineae</taxon>
        <taxon>Pleosporaceae</taxon>
        <taxon>Curvularia</taxon>
    </lineage>
</organism>
<dbReference type="GO" id="GO:0005507">
    <property type="term" value="F:copper ion binding"/>
    <property type="evidence" value="ECO:0007669"/>
    <property type="project" value="InterPro"/>
</dbReference>
<feature type="region of interest" description="Disordered" evidence="3">
    <location>
        <begin position="577"/>
        <end position="605"/>
    </location>
</feature>
<comment type="similarity">
    <text evidence="1">Belongs to the multicopper oxidase family.</text>
</comment>
<dbReference type="GO" id="GO:0016491">
    <property type="term" value="F:oxidoreductase activity"/>
    <property type="evidence" value="ECO:0007669"/>
    <property type="project" value="InterPro"/>
</dbReference>
<evidence type="ECO:0000256" key="2">
    <source>
        <dbReference type="ARBA" id="ARBA00023008"/>
    </source>
</evidence>
<protein>
    <recommendedName>
        <fullName evidence="9">Bilirubin oxidase</fullName>
    </recommendedName>
</protein>
<evidence type="ECO:0000256" key="4">
    <source>
        <dbReference type="SAM" id="SignalP"/>
    </source>
</evidence>
<dbReference type="InterPro" id="IPR011707">
    <property type="entry name" value="Cu-oxidase-like_N"/>
</dbReference>
<comment type="caution">
    <text evidence="7">The sequence shown here is derived from an EMBL/GenBank/DDBJ whole genome shotgun (WGS) entry which is preliminary data.</text>
</comment>
<dbReference type="PANTHER" id="PTHR48267:SF1">
    <property type="entry name" value="BILIRUBIN OXIDASE"/>
    <property type="match status" value="1"/>
</dbReference>
<dbReference type="PANTHER" id="PTHR48267">
    <property type="entry name" value="CUPREDOXIN SUPERFAMILY PROTEIN"/>
    <property type="match status" value="1"/>
</dbReference>
<evidence type="ECO:0000256" key="1">
    <source>
        <dbReference type="ARBA" id="ARBA00010609"/>
    </source>
</evidence>
<dbReference type="Proteomes" id="UP000801428">
    <property type="component" value="Unassembled WGS sequence"/>
</dbReference>
<dbReference type="InterPro" id="IPR011706">
    <property type="entry name" value="Cu-oxidase_C"/>
</dbReference>
<sequence length="625" mass="69989">MLKISLLTLTGLMAHPVCCGWFSPVYKDFFSVPLPVASVKTPKKQFTNNHTGGVVNYYEIDIKPVEIQIYPPPMKKARFVGYDGQIPGPTFIQNKGEEAIVRFINHGDRSSSIHLHGSYSRAPFDGYADDITGIEEYKDYYYPNGQNGRTLWYHDHAVDHTAENAYYGQAGFYILRDDHERNMGLPDGKYDVPLALSAKYYNQDGTLWDPEANGETTSVYGDVIHVNGAPWPYMDVEPRKYRFRVLNTGISRTYKLYMEAQNQPGTKIPFKVIGSDCGLLERSIDSSDLYISVAERWEIVVDFSQYANKNIILKNTPGIAADSDYDGTDRVMQFRVGSKSSVTDTTGNGNVPSSLRTVPYPPNKAGIDHSLVFQHDGGLWNINGVVWSQGVDARVLAKPKRGSIEVWELINKSGGWSHPIHIHLIDFQIISRTGGSRGVQPYEQVALKDVVWLGPNERVLVIARYSPWDGVYMFHCHNLIHEDHEMLAMFNVTTLSDFGYPETTHFIDPMEQRYRAKPCKPNEFVSTTEWGNGEFSLQGVQDKMQWFVDLDAYKDMDKIELALEEYWGRTSLTHVASSTPVATSTTPTAISQSPKPTTLATMTSASAKSSGSVTASCTKKGNGKC</sequence>
<dbReference type="OrthoDB" id="262547at2759"/>
<evidence type="ECO:0008006" key="9">
    <source>
        <dbReference type="Google" id="ProtNLM"/>
    </source>
</evidence>
<dbReference type="CDD" id="cd13889">
    <property type="entry name" value="CuRO_3_BOD"/>
    <property type="match status" value="1"/>
</dbReference>
<feature type="signal peptide" evidence="4">
    <location>
        <begin position="1"/>
        <end position="19"/>
    </location>
</feature>
<accession>A0A9P4TAI4</accession>
<evidence type="ECO:0000313" key="7">
    <source>
        <dbReference type="EMBL" id="KAF2999037.1"/>
    </source>
</evidence>
<name>A0A9P4TAI4_CURKU</name>
<dbReference type="SUPFAM" id="SSF49503">
    <property type="entry name" value="Cupredoxins"/>
    <property type="match status" value="2"/>
</dbReference>
<dbReference type="Pfam" id="PF07732">
    <property type="entry name" value="Cu-oxidase_3"/>
    <property type="match status" value="1"/>
</dbReference>
<dbReference type="InterPro" id="IPR008972">
    <property type="entry name" value="Cupredoxin"/>
</dbReference>
<gene>
    <name evidence="7" type="ORF">E8E13_008447</name>
</gene>
<proteinExistence type="inferred from homology"/>
<feature type="domain" description="Plastocyanin-like" evidence="6">
    <location>
        <begin position="69"/>
        <end position="178"/>
    </location>
</feature>